<dbReference type="AlphaFoldDB" id="W7X3Z9"/>
<proteinExistence type="predicted"/>
<name>W7X3Z9_TETTS</name>
<dbReference type="PANTHER" id="PTHR31398:SF0">
    <property type="entry name" value="MEIOTIC NUCLEAR DIVISION PROTEIN 1 HOMOLOG"/>
    <property type="match status" value="1"/>
</dbReference>
<keyword evidence="1" id="KW-1133">Transmembrane helix</keyword>
<feature type="transmembrane region" description="Helical" evidence="1">
    <location>
        <begin position="332"/>
        <end position="354"/>
    </location>
</feature>
<sequence length="1032" mass="121230">MASQVANKFKYLDIFGQKVILNFHENSLIQTVFGGITASLVCAVAIIFCYNSTNDVLNKVNFTVQGNKIFSDNPSQLNLTSDKFMIAVNMIQDNFIQNPYLNITLQQRVYTLLPNGTQLKQNIDIQLEQCTFKHWDALNKPGDIIITKDQYNSYNISNYLCPKLGTNLTIQGQIANQVYQFIKFTVTGCQNQTNPQSSPNLWKPVCPSVQAQQKYYNQNTIRIQFLFSNYIINPTQVGQFTTRYVANDVFFQIQPGYMYTTADIYMTETIISEDKSLYPWKDISNQSLAAQLYGDYRQQYTFGNNTIYGAFFFDRSRFKQVYSISYEKFDNLIAQIGGFVQSLVLVASLFVGLYNKMHYTIELANEIYDFDLNYNEKKDKYKSKIEQQQTNKSDIKNEGSKYEIGQQEQNKMYKLVKMYTKKFNEERQANHRNSFESPRLDVTQSPNIHFNSRDIEKDSINEKDINIQMNDLQLIDNDKLQQGTHEKSNKEDHLETNQISDMQKNLRFDKKEVAENNSNQKIQKFVFLNLKDNLNDKSNQTKLKSGDEKNNNLFFNNIIENQNLKNVSQSPFKQDKKLDFDDLNVFKKENFQQSLFEKSKSIKPLKTYFTQRSKAQTKDILKYSTANPHSISQIDKHFQSQINNQANEMQAVDKQNSHEDLKETNFGPLTPMNFSSNPRLLSIGDRLQNDKADIFFLDSQIEPESDLEISDSPQRNRKQKNPIFHTIQPISHSMVRDNKFQGKKTRSFSQIIFQKDNTIKKQDSFSSLRIQEQPNNNIKSIKEQKFFDAYKEEMRKDYMTKQLQKVLSKRQKLHLSVKYFIYKLSCGKFYNTKENMLIDKANVFLQKDIDIIVILNKIKELEKLKCLLLDQSQLALFNYFPKPLLQIDQNQNIVKKDQMIKVVKQLEKKMKTLDIKPQYLSTVKKAKDKFKNLLKKKQKKQEFFKQTDLLINLEQHHYRDYQRLYKAYEEIINKKECSRMDNILINNLGEETKKIFQNSINMKFGMEKLHALITRQYDKSPKCDQIQQKNNN</sequence>
<keyword evidence="3" id="KW-1185">Reference proteome</keyword>
<dbReference type="FunCoup" id="W7X3Z9">
    <property type="interactions" value="57"/>
</dbReference>
<dbReference type="PANTHER" id="PTHR31398">
    <property type="entry name" value="MEIOTIC NUCLEAR DIVISION PROTEIN 1 HOMOLOG"/>
    <property type="match status" value="1"/>
</dbReference>
<dbReference type="GeneID" id="24440252"/>
<dbReference type="InParanoid" id="W7X3Z9"/>
<evidence type="ECO:0000313" key="2">
    <source>
        <dbReference type="EMBL" id="EWS72162.1"/>
    </source>
</evidence>
<feature type="transmembrane region" description="Helical" evidence="1">
    <location>
        <begin position="28"/>
        <end position="50"/>
    </location>
</feature>
<evidence type="ECO:0000313" key="3">
    <source>
        <dbReference type="Proteomes" id="UP000009168"/>
    </source>
</evidence>
<keyword evidence="1" id="KW-0472">Membrane</keyword>
<organism evidence="2 3">
    <name type="scientific">Tetrahymena thermophila (strain SB210)</name>
    <dbReference type="NCBI Taxonomy" id="312017"/>
    <lineage>
        <taxon>Eukaryota</taxon>
        <taxon>Sar</taxon>
        <taxon>Alveolata</taxon>
        <taxon>Ciliophora</taxon>
        <taxon>Intramacronucleata</taxon>
        <taxon>Oligohymenophorea</taxon>
        <taxon>Hymenostomatida</taxon>
        <taxon>Tetrahymenina</taxon>
        <taxon>Tetrahymenidae</taxon>
        <taxon>Tetrahymena</taxon>
    </lineage>
</organism>
<gene>
    <name evidence="2" type="ORF">TTHERM_000694319</name>
</gene>
<dbReference type="GO" id="GO:0005634">
    <property type="term" value="C:nucleus"/>
    <property type="evidence" value="ECO:0007669"/>
    <property type="project" value="TreeGrafter"/>
</dbReference>
<keyword evidence="1 2" id="KW-0812">Transmembrane</keyword>
<dbReference type="GO" id="GO:0007131">
    <property type="term" value="P:reciprocal meiotic recombination"/>
    <property type="evidence" value="ECO:0007669"/>
    <property type="project" value="TreeGrafter"/>
</dbReference>
<dbReference type="OrthoDB" id="327584at2759"/>
<reference evidence="3" key="1">
    <citation type="journal article" date="2006" name="PLoS Biol.">
        <title>Macronuclear genome sequence of the ciliate Tetrahymena thermophila, a model eukaryote.</title>
        <authorList>
            <person name="Eisen J.A."/>
            <person name="Coyne R.S."/>
            <person name="Wu M."/>
            <person name="Wu D."/>
            <person name="Thiagarajan M."/>
            <person name="Wortman J.R."/>
            <person name="Badger J.H."/>
            <person name="Ren Q."/>
            <person name="Amedeo P."/>
            <person name="Jones K.M."/>
            <person name="Tallon L.J."/>
            <person name="Delcher A.L."/>
            <person name="Salzberg S.L."/>
            <person name="Silva J.C."/>
            <person name="Haas B.J."/>
            <person name="Majoros W.H."/>
            <person name="Farzad M."/>
            <person name="Carlton J.M."/>
            <person name="Smith R.K. Jr."/>
            <person name="Garg J."/>
            <person name="Pearlman R.E."/>
            <person name="Karrer K.M."/>
            <person name="Sun L."/>
            <person name="Manning G."/>
            <person name="Elde N.C."/>
            <person name="Turkewitz A.P."/>
            <person name="Asai D.J."/>
            <person name="Wilkes D.E."/>
            <person name="Wang Y."/>
            <person name="Cai H."/>
            <person name="Collins K."/>
            <person name="Stewart B.A."/>
            <person name="Lee S.R."/>
            <person name="Wilamowska K."/>
            <person name="Weinberg Z."/>
            <person name="Ruzzo W.L."/>
            <person name="Wloga D."/>
            <person name="Gaertig J."/>
            <person name="Frankel J."/>
            <person name="Tsao C.-C."/>
            <person name="Gorovsky M.A."/>
            <person name="Keeling P.J."/>
            <person name="Waller R.F."/>
            <person name="Patron N.J."/>
            <person name="Cherry J.M."/>
            <person name="Stover N.A."/>
            <person name="Krieger C.J."/>
            <person name="del Toro C."/>
            <person name="Ryder H.F."/>
            <person name="Williamson S.C."/>
            <person name="Barbeau R.A."/>
            <person name="Hamilton E.P."/>
            <person name="Orias E."/>
        </authorList>
    </citation>
    <scope>NUCLEOTIDE SEQUENCE [LARGE SCALE GENOMIC DNA]</scope>
    <source>
        <strain evidence="3">SB210</strain>
    </source>
</reference>
<dbReference type="Proteomes" id="UP000009168">
    <property type="component" value="Unassembled WGS sequence"/>
</dbReference>
<protein>
    <submittedName>
        <fullName evidence="2">Transmembrane protein, putative</fullName>
    </submittedName>
</protein>
<dbReference type="EMBL" id="GG662488">
    <property type="protein sequence ID" value="EWS72162.1"/>
    <property type="molecule type" value="Genomic_DNA"/>
</dbReference>
<dbReference type="KEGG" id="tet:TTHERM_000694319"/>
<accession>W7X3Z9</accession>
<evidence type="ECO:0000256" key="1">
    <source>
        <dbReference type="SAM" id="Phobius"/>
    </source>
</evidence>
<dbReference type="RefSeq" id="XP_012655293.1">
    <property type="nucleotide sequence ID" value="XM_012799839.1"/>
</dbReference>